<sequence length="294" mass="34040">MNKLKQIRTIIVHLEENVNKNVSLLIGKKLFLYLTKRKYSLIPAHNMRFKLQKKKKKQWNPMKIISPKITILSTFLLIDCLHPFLEKVANLDIITLFQTLSSSPVSFQCIQCVAHKDEIIICGGVESNECYSFHILKNKYKYICSYPENVSLLAHNVVKRVNNNNTKKDAVTLLSFGGSDKHTLVMEYVSVWDNNENTTKKENTKKRYNMWLPLIDNENKEITIGKADDILYGGCAIIGGSDNHLLFFTHGEKYISVFNLNTFQHVKCEILPIDYEIKFPCFVSKTDKNKKRMK</sequence>
<dbReference type="SUPFAM" id="SSF50965">
    <property type="entry name" value="Galactose oxidase, central domain"/>
    <property type="match status" value="1"/>
</dbReference>
<dbReference type="Proteomes" id="UP000023152">
    <property type="component" value="Unassembled WGS sequence"/>
</dbReference>
<evidence type="ECO:0000313" key="2">
    <source>
        <dbReference type="Proteomes" id="UP000023152"/>
    </source>
</evidence>
<keyword evidence="2" id="KW-1185">Reference proteome</keyword>
<reference evidence="1 2" key="1">
    <citation type="journal article" date="2013" name="Curr. Biol.">
        <title>The Genome of the Foraminiferan Reticulomyxa filosa.</title>
        <authorList>
            <person name="Glockner G."/>
            <person name="Hulsmann N."/>
            <person name="Schleicher M."/>
            <person name="Noegel A.A."/>
            <person name="Eichinger L."/>
            <person name="Gallinger C."/>
            <person name="Pawlowski J."/>
            <person name="Sierra R."/>
            <person name="Euteneuer U."/>
            <person name="Pillet L."/>
            <person name="Moustafa A."/>
            <person name="Platzer M."/>
            <person name="Groth M."/>
            <person name="Szafranski K."/>
            <person name="Schliwa M."/>
        </authorList>
    </citation>
    <scope>NUCLEOTIDE SEQUENCE [LARGE SCALE GENOMIC DNA]</scope>
</reference>
<evidence type="ECO:0000313" key="1">
    <source>
        <dbReference type="EMBL" id="ETO13846.1"/>
    </source>
</evidence>
<dbReference type="EMBL" id="ASPP01020358">
    <property type="protein sequence ID" value="ETO13846.1"/>
    <property type="molecule type" value="Genomic_DNA"/>
</dbReference>
<protein>
    <submittedName>
        <fullName evidence="1">Uncharacterized protein</fullName>
    </submittedName>
</protein>
<organism evidence="1 2">
    <name type="scientific">Reticulomyxa filosa</name>
    <dbReference type="NCBI Taxonomy" id="46433"/>
    <lineage>
        <taxon>Eukaryota</taxon>
        <taxon>Sar</taxon>
        <taxon>Rhizaria</taxon>
        <taxon>Retaria</taxon>
        <taxon>Foraminifera</taxon>
        <taxon>Monothalamids</taxon>
        <taxon>Reticulomyxidae</taxon>
        <taxon>Reticulomyxa</taxon>
    </lineage>
</organism>
<comment type="caution">
    <text evidence="1">The sequence shown here is derived from an EMBL/GenBank/DDBJ whole genome shotgun (WGS) entry which is preliminary data.</text>
</comment>
<dbReference type="AlphaFoldDB" id="X6MJM3"/>
<accession>X6MJM3</accession>
<proteinExistence type="predicted"/>
<name>X6MJM3_RETFI</name>
<dbReference type="InterPro" id="IPR011043">
    <property type="entry name" value="Gal_Oxase/kelch_b-propeller"/>
</dbReference>
<gene>
    <name evidence="1" type="ORF">RFI_23523</name>
</gene>